<dbReference type="EMBL" id="JAGGMR010000001">
    <property type="protein sequence ID" value="MBP2191701.1"/>
    <property type="molecule type" value="Genomic_DNA"/>
</dbReference>
<sequence length="40" mass="4257">MLSGMGGPGMNGACAVGAFYIRLRAEAWTPPAHRELPITR</sequence>
<proteinExistence type="predicted"/>
<dbReference type="Proteomes" id="UP001519325">
    <property type="component" value="Unassembled WGS sequence"/>
</dbReference>
<organism evidence="1 2">
    <name type="scientific">Nocardia goodfellowii</name>
    <dbReference type="NCBI Taxonomy" id="882446"/>
    <lineage>
        <taxon>Bacteria</taxon>
        <taxon>Bacillati</taxon>
        <taxon>Actinomycetota</taxon>
        <taxon>Actinomycetes</taxon>
        <taxon>Mycobacteriales</taxon>
        <taxon>Nocardiaceae</taxon>
        <taxon>Nocardia</taxon>
    </lineage>
</organism>
<comment type="caution">
    <text evidence="1">The sequence shown here is derived from an EMBL/GenBank/DDBJ whole genome shotgun (WGS) entry which is preliminary data.</text>
</comment>
<name>A0ABS4QJ07_9NOCA</name>
<evidence type="ECO:0000313" key="2">
    <source>
        <dbReference type="Proteomes" id="UP001519325"/>
    </source>
</evidence>
<protein>
    <submittedName>
        <fullName evidence="1">Uncharacterized protein</fullName>
    </submittedName>
</protein>
<keyword evidence="2" id="KW-1185">Reference proteome</keyword>
<evidence type="ECO:0000313" key="1">
    <source>
        <dbReference type="EMBL" id="MBP2191701.1"/>
    </source>
</evidence>
<reference evidence="1 2" key="1">
    <citation type="submission" date="2021-03" db="EMBL/GenBank/DDBJ databases">
        <title>Sequencing the genomes of 1000 actinobacteria strains.</title>
        <authorList>
            <person name="Klenk H.-P."/>
        </authorList>
    </citation>
    <scope>NUCLEOTIDE SEQUENCE [LARGE SCALE GENOMIC DNA]</scope>
    <source>
        <strain evidence="1 2">DSM 45516</strain>
    </source>
</reference>
<gene>
    <name evidence="1" type="ORF">BJ987_004602</name>
</gene>
<accession>A0ABS4QJ07</accession>